<dbReference type="InterPro" id="IPR036390">
    <property type="entry name" value="WH_DNA-bd_sf"/>
</dbReference>
<dbReference type="PANTHER" id="PTHR34580">
    <property type="match status" value="1"/>
</dbReference>
<evidence type="ECO:0000313" key="3">
    <source>
        <dbReference type="EMBL" id="OIR03269.1"/>
    </source>
</evidence>
<dbReference type="InterPro" id="IPR051534">
    <property type="entry name" value="CBASS_pafABC_assoc_protein"/>
</dbReference>
<dbReference type="PANTHER" id="PTHR34580:SF3">
    <property type="entry name" value="PROTEIN PAFB"/>
    <property type="match status" value="1"/>
</dbReference>
<proteinExistence type="predicted"/>
<reference evidence="3" key="1">
    <citation type="submission" date="2016-10" db="EMBL/GenBank/DDBJ databases">
        <title>Sequence of Gallionella enrichment culture.</title>
        <authorList>
            <person name="Poehlein A."/>
            <person name="Muehling M."/>
            <person name="Daniel R."/>
        </authorList>
    </citation>
    <scope>NUCLEOTIDE SEQUENCE</scope>
</reference>
<sequence>MRKSERLFQLVTLLQGRRTAITAQDLAQSLGVAIRTVYRDIQALILSGVPIDGEAGVGYRLRAGFDLPPLMFEPEEVTALLVGSRMVQAWTDPDLARAAKRAEVKILAVLTPQMLIGVSRLPYRIPVYERSESGIHRLLRKACDGRQKVSLAYRDLSGQDSARTVWPLGMVGWGDHWTLLAWCEKRDAYRNFRFDRIQDIMLLPEHYPQHPERNLEHYLTRIVGMDDEQKPA</sequence>
<name>A0A1J5SGI3_9ZZZZ</name>
<comment type="caution">
    <text evidence="3">The sequence shown here is derived from an EMBL/GenBank/DDBJ whole genome shotgun (WGS) entry which is preliminary data.</text>
</comment>
<feature type="domain" description="Helix-turn-helix type 11" evidence="1">
    <location>
        <begin position="6"/>
        <end position="60"/>
    </location>
</feature>
<dbReference type="AlphaFoldDB" id="A0A1J5SGI3"/>
<dbReference type="InterPro" id="IPR026881">
    <property type="entry name" value="WYL_dom"/>
</dbReference>
<feature type="domain" description="WYL" evidence="2">
    <location>
        <begin position="136"/>
        <end position="200"/>
    </location>
</feature>
<dbReference type="InterPro" id="IPR013196">
    <property type="entry name" value="HTH_11"/>
</dbReference>
<dbReference type="SUPFAM" id="SSF46785">
    <property type="entry name" value="Winged helix' DNA-binding domain"/>
    <property type="match status" value="1"/>
</dbReference>
<dbReference type="EMBL" id="MLJW01000067">
    <property type="protein sequence ID" value="OIR03269.1"/>
    <property type="molecule type" value="Genomic_DNA"/>
</dbReference>
<dbReference type="InterPro" id="IPR036388">
    <property type="entry name" value="WH-like_DNA-bd_sf"/>
</dbReference>
<protein>
    <submittedName>
        <fullName evidence="3">HTH domain protein</fullName>
    </submittedName>
</protein>
<dbReference type="Gene3D" id="1.10.10.10">
    <property type="entry name" value="Winged helix-like DNA-binding domain superfamily/Winged helix DNA-binding domain"/>
    <property type="match status" value="1"/>
</dbReference>
<gene>
    <name evidence="3" type="ORF">GALL_145410</name>
</gene>
<evidence type="ECO:0000259" key="2">
    <source>
        <dbReference type="Pfam" id="PF13280"/>
    </source>
</evidence>
<dbReference type="Pfam" id="PF13280">
    <property type="entry name" value="WYL"/>
    <property type="match status" value="1"/>
</dbReference>
<organism evidence="3">
    <name type="scientific">mine drainage metagenome</name>
    <dbReference type="NCBI Taxonomy" id="410659"/>
    <lineage>
        <taxon>unclassified sequences</taxon>
        <taxon>metagenomes</taxon>
        <taxon>ecological metagenomes</taxon>
    </lineage>
</organism>
<evidence type="ECO:0000259" key="1">
    <source>
        <dbReference type="Pfam" id="PF08279"/>
    </source>
</evidence>
<dbReference type="PROSITE" id="PS52050">
    <property type="entry name" value="WYL"/>
    <property type="match status" value="1"/>
</dbReference>
<dbReference type="Pfam" id="PF08279">
    <property type="entry name" value="HTH_11"/>
    <property type="match status" value="1"/>
</dbReference>
<accession>A0A1J5SGI3</accession>